<dbReference type="AlphaFoldDB" id="A0A348WAI2"/>
<gene>
    <name evidence="3" type="ORF">DCS45_06645</name>
</gene>
<protein>
    <submittedName>
        <fullName evidence="3">Arsenate reductase</fullName>
    </submittedName>
</protein>
<dbReference type="InterPro" id="IPR006660">
    <property type="entry name" value="Arsenate_reductase-like"/>
</dbReference>
<dbReference type="PANTHER" id="PTHR30041:SF8">
    <property type="entry name" value="PROTEIN YFFB"/>
    <property type="match status" value="1"/>
</dbReference>
<evidence type="ECO:0000313" key="4">
    <source>
        <dbReference type="Proteomes" id="UP000264719"/>
    </source>
</evidence>
<dbReference type="Gene3D" id="3.40.30.10">
    <property type="entry name" value="Glutaredoxin"/>
    <property type="match status" value="1"/>
</dbReference>
<dbReference type="EMBL" id="DMVW01000067">
    <property type="protein sequence ID" value="HAR51544.1"/>
    <property type="molecule type" value="Genomic_DNA"/>
</dbReference>
<evidence type="ECO:0000256" key="1">
    <source>
        <dbReference type="ARBA" id="ARBA00007198"/>
    </source>
</evidence>
<dbReference type="InterPro" id="IPR036249">
    <property type="entry name" value="Thioredoxin-like_sf"/>
</dbReference>
<dbReference type="Proteomes" id="UP000264719">
    <property type="component" value="Unassembled WGS sequence"/>
</dbReference>
<reference evidence="3 4" key="1">
    <citation type="journal article" date="2018" name="Nat. Biotechnol.">
        <title>A standardized bacterial taxonomy based on genome phylogeny substantially revises the tree of life.</title>
        <authorList>
            <person name="Parks D.H."/>
            <person name="Chuvochina M."/>
            <person name="Waite D.W."/>
            <person name="Rinke C."/>
            <person name="Skarshewski A."/>
            <person name="Chaumeil P.A."/>
            <person name="Hugenholtz P."/>
        </authorList>
    </citation>
    <scope>NUCLEOTIDE SEQUENCE [LARGE SCALE GENOMIC DNA]</scope>
    <source>
        <strain evidence="3">UBA9169</strain>
    </source>
</reference>
<comment type="caution">
    <text evidence="3">The sequence shown here is derived from an EMBL/GenBank/DDBJ whole genome shotgun (WGS) entry which is preliminary data.</text>
</comment>
<evidence type="ECO:0000313" key="3">
    <source>
        <dbReference type="EMBL" id="HAR51544.1"/>
    </source>
</evidence>
<sequence length="111" mass="11946">MDVFGLKTCDSCRKAMKDLQAMGHAPVLRDVRAEPVPEAILSAAEARFGSDLLNTRSTTWRGLSEAERAGEAGALLRAHPALMKRPLVVQGEVMSLGWKADAKEIWLGSAG</sequence>
<dbReference type="PROSITE" id="PS51353">
    <property type="entry name" value="ARSC"/>
    <property type="match status" value="1"/>
</dbReference>
<proteinExistence type="inferred from homology"/>
<dbReference type="SUPFAM" id="SSF52833">
    <property type="entry name" value="Thioredoxin-like"/>
    <property type="match status" value="1"/>
</dbReference>
<accession>A0A348WAI2</accession>
<evidence type="ECO:0000256" key="2">
    <source>
        <dbReference type="PROSITE-ProRule" id="PRU01282"/>
    </source>
</evidence>
<dbReference type="PANTHER" id="PTHR30041">
    <property type="entry name" value="ARSENATE REDUCTASE"/>
    <property type="match status" value="1"/>
</dbReference>
<organism evidence="3 4">
    <name type="scientific">Roseovarius nubinhibens</name>
    <dbReference type="NCBI Taxonomy" id="314263"/>
    <lineage>
        <taxon>Bacteria</taxon>
        <taxon>Pseudomonadati</taxon>
        <taxon>Pseudomonadota</taxon>
        <taxon>Alphaproteobacteria</taxon>
        <taxon>Rhodobacterales</taxon>
        <taxon>Roseobacteraceae</taxon>
        <taxon>Roseovarius</taxon>
    </lineage>
</organism>
<comment type="similarity">
    <text evidence="1 2">Belongs to the ArsC family.</text>
</comment>
<dbReference type="Pfam" id="PF03960">
    <property type="entry name" value="ArsC"/>
    <property type="match status" value="1"/>
</dbReference>
<dbReference type="RefSeq" id="WP_339855046.1">
    <property type="nucleotide sequence ID" value="NZ_CAXAXR010000016.1"/>
</dbReference>
<name>A0A348WAI2_9RHOB</name>